<dbReference type="PANTHER" id="PTHR20883:SF48">
    <property type="entry name" value="ECTOINE DIOXYGENASE"/>
    <property type="match status" value="1"/>
</dbReference>
<proteinExistence type="predicted"/>
<dbReference type="PANTHER" id="PTHR20883">
    <property type="entry name" value="PHYTANOYL-COA DIOXYGENASE DOMAIN CONTAINING 1"/>
    <property type="match status" value="1"/>
</dbReference>
<accession>A0ABU5FAL5</accession>
<dbReference type="InterPro" id="IPR008775">
    <property type="entry name" value="Phytyl_CoA_dOase-like"/>
</dbReference>
<evidence type="ECO:0000256" key="1">
    <source>
        <dbReference type="ARBA" id="ARBA00001954"/>
    </source>
</evidence>
<sequence length="375" mass="42313">MDLKGKKPPASGRRFRAIVRRGGLALGTVPAVLLLLKPFRFLRAVYPAWIRRFTDAWSAEMLRVYIFSLGGRVYIDQPACLEAPADFAPRVEAPPEYRLSDDQVRSFYENGFLGPFTLCPPEEMAALREEVLRDMERPSRVYGFRTGRDRHLDCESVYRLACRCALTERLAQLMGPNLLMWRSQVFIKPPGAPAVAWHQASTYLLEHVYRPALYPPDLNVLFQLGVWVAFDDVDLANGCLQFVPGSHRRINTIRLVSNRGGFGAASFEFDCPIDPEKVVSMEMKAGQFVIFTEQTAHGSPPNRSSRLRRGMAFRVIPPEVVAYGDAPVHRVSYLNETYDLTRWGTVVLRGNDTAGLNREFVPFPPGDKVDPQVHG</sequence>
<dbReference type="GO" id="GO:0051213">
    <property type="term" value="F:dioxygenase activity"/>
    <property type="evidence" value="ECO:0007669"/>
    <property type="project" value="UniProtKB-KW"/>
</dbReference>
<dbReference type="Gene3D" id="2.60.120.620">
    <property type="entry name" value="q2cbj1_9rhob like domain"/>
    <property type="match status" value="1"/>
</dbReference>
<organism evidence="2 3">
    <name type="scientific">Gemmata algarum</name>
    <dbReference type="NCBI Taxonomy" id="2975278"/>
    <lineage>
        <taxon>Bacteria</taxon>
        <taxon>Pseudomonadati</taxon>
        <taxon>Planctomycetota</taxon>
        <taxon>Planctomycetia</taxon>
        <taxon>Gemmatales</taxon>
        <taxon>Gemmataceae</taxon>
        <taxon>Gemmata</taxon>
    </lineage>
</organism>
<reference evidence="3" key="1">
    <citation type="journal article" date="2023" name="Mar. Drugs">
        <title>Gemmata algarum, a Novel Planctomycete Isolated from an Algal Mat, Displays Antimicrobial Activity.</title>
        <authorList>
            <person name="Kumar G."/>
            <person name="Kallscheuer N."/>
            <person name="Kashif M."/>
            <person name="Ahamad S."/>
            <person name="Jagadeeshwari U."/>
            <person name="Pannikurungottu S."/>
            <person name="Haufschild T."/>
            <person name="Kabuu M."/>
            <person name="Sasikala C."/>
            <person name="Jogler C."/>
            <person name="Ramana C."/>
        </authorList>
    </citation>
    <scope>NUCLEOTIDE SEQUENCE [LARGE SCALE GENOMIC DNA]</scope>
    <source>
        <strain evidence="3">JC673</strain>
    </source>
</reference>
<name>A0ABU5FAL5_9BACT</name>
<dbReference type="Proteomes" id="UP001272242">
    <property type="component" value="Unassembled WGS sequence"/>
</dbReference>
<comment type="caution">
    <text evidence="2">The sequence shown here is derived from an EMBL/GenBank/DDBJ whole genome shotgun (WGS) entry which is preliminary data.</text>
</comment>
<comment type="cofactor">
    <cofactor evidence="1">
        <name>Fe(2+)</name>
        <dbReference type="ChEBI" id="CHEBI:29033"/>
    </cofactor>
</comment>
<gene>
    <name evidence="2" type="ORF">R5W23_005399</name>
</gene>
<keyword evidence="3" id="KW-1185">Reference proteome</keyword>
<dbReference type="RefSeq" id="WP_320689916.1">
    <property type="nucleotide sequence ID" value="NZ_JAXBLV010000250.1"/>
</dbReference>
<keyword evidence="2" id="KW-0223">Dioxygenase</keyword>
<evidence type="ECO:0000313" key="3">
    <source>
        <dbReference type="Proteomes" id="UP001272242"/>
    </source>
</evidence>
<evidence type="ECO:0000313" key="2">
    <source>
        <dbReference type="EMBL" id="MDY3563777.1"/>
    </source>
</evidence>
<dbReference type="EMBL" id="JAXBLV010000250">
    <property type="protein sequence ID" value="MDY3563777.1"/>
    <property type="molecule type" value="Genomic_DNA"/>
</dbReference>
<dbReference type="Pfam" id="PF05721">
    <property type="entry name" value="PhyH"/>
    <property type="match status" value="1"/>
</dbReference>
<protein>
    <submittedName>
        <fullName evidence="2">Phytanoyl-CoA dioxygenase family protein</fullName>
    </submittedName>
</protein>
<keyword evidence="2" id="KW-0560">Oxidoreductase</keyword>
<dbReference type="SUPFAM" id="SSF51197">
    <property type="entry name" value="Clavaminate synthase-like"/>
    <property type="match status" value="1"/>
</dbReference>